<dbReference type="InterPro" id="IPR047247">
    <property type="entry name" value="Ajuba-like_LIM2"/>
</dbReference>
<evidence type="ECO:0000259" key="6">
    <source>
        <dbReference type="PROSITE" id="PS50023"/>
    </source>
</evidence>
<evidence type="ECO:0000256" key="2">
    <source>
        <dbReference type="ARBA" id="ARBA00022833"/>
    </source>
</evidence>
<dbReference type="EMBL" id="MTYJ01000023">
    <property type="protein sequence ID" value="OQV21471.1"/>
    <property type="molecule type" value="Genomic_DNA"/>
</dbReference>
<feature type="region of interest" description="Disordered" evidence="5">
    <location>
        <begin position="204"/>
        <end position="252"/>
    </location>
</feature>
<keyword evidence="1 4" id="KW-0479">Metal-binding</keyword>
<protein>
    <submittedName>
        <fullName evidence="7">LIM domain-containing protein jub</fullName>
    </submittedName>
</protein>
<evidence type="ECO:0000256" key="5">
    <source>
        <dbReference type="SAM" id="MobiDB-lite"/>
    </source>
</evidence>
<dbReference type="PROSITE" id="PS50023">
    <property type="entry name" value="LIM_DOMAIN_2"/>
    <property type="match status" value="3"/>
</dbReference>
<evidence type="ECO:0000313" key="7">
    <source>
        <dbReference type="EMBL" id="OQV21471.1"/>
    </source>
</evidence>
<proteinExistence type="predicted"/>
<dbReference type="CDD" id="cd09355">
    <property type="entry name" value="LIM2_Ajuba_like"/>
    <property type="match status" value="1"/>
</dbReference>
<keyword evidence="8" id="KW-1185">Reference proteome</keyword>
<dbReference type="InterPro" id="IPR047172">
    <property type="entry name" value="Ajuba-like"/>
</dbReference>
<dbReference type="GO" id="GO:0007010">
    <property type="term" value="P:cytoskeleton organization"/>
    <property type="evidence" value="ECO:0007669"/>
    <property type="project" value="TreeGrafter"/>
</dbReference>
<feature type="compositionally biased region" description="Low complexity" evidence="5">
    <location>
        <begin position="102"/>
        <end position="124"/>
    </location>
</feature>
<dbReference type="GO" id="GO:0005912">
    <property type="term" value="C:adherens junction"/>
    <property type="evidence" value="ECO:0007669"/>
    <property type="project" value="TreeGrafter"/>
</dbReference>
<dbReference type="GO" id="GO:0000932">
    <property type="term" value="C:P-body"/>
    <property type="evidence" value="ECO:0007669"/>
    <property type="project" value="TreeGrafter"/>
</dbReference>
<gene>
    <name evidence="7" type="ORF">BV898_04675</name>
</gene>
<feature type="region of interest" description="Disordered" evidence="5">
    <location>
        <begin position="675"/>
        <end position="694"/>
    </location>
</feature>
<organism evidence="7 8">
    <name type="scientific">Hypsibius exemplaris</name>
    <name type="common">Freshwater tardigrade</name>
    <dbReference type="NCBI Taxonomy" id="2072580"/>
    <lineage>
        <taxon>Eukaryota</taxon>
        <taxon>Metazoa</taxon>
        <taxon>Ecdysozoa</taxon>
        <taxon>Tardigrada</taxon>
        <taxon>Eutardigrada</taxon>
        <taxon>Parachela</taxon>
        <taxon>Hypsibioidea</taxon>
        <taxon>Hypsibiidae</taxon>
        <taxon>Hypsibius</taxon>
    </lineage>
</organism>
<dbReference type="PROSITE" id="PS00478">
    <property type="entry name" value="LIM_DOMAIN_1"/>
    <property type="match status" value="1"/>
</dbReference>
<dbReference type="GO" id="GO:0003714">
    <property type="term" value="F:transcription corepressor activity"/>
    <property type="evidence" value="ECO:0007669"/>
    <property type="project" value="TreeGrafter"/>
</dbReference>
<feature type="domain" description="LIM zinc-binding" evidence="6">
    <location>
        <begin position="824"/>
        <end position="885"/>
    </location>
</feature>
<feature type="compositionally biased region" description="Low complexity" evidence="5">
    <location>
        <begin position="141"/>
        <end position="191"/>
    </location>
</feature>
<dbReference type="InterPro" id="IPR001781">
    <property type="entry name" value="Znf_LIM"/>
</dbReference>
<dbReference type="Pfam" id="PF00412">
    <property type="entry name" value="LIM"/>
    <property type="match status" value="2"/>
</dbReference>
<dbReference type="GO" id="GO:0005667">
    <property type="term" value="C:transcription regulator complex"/>
    <property type="evidence" value="ECO:0007669"/>
    <property type="project" value="TreeGrafter"/>
</dbReference>
<feature type="compositionally biased region" description="Polar residues" evidence="5">
    <location>
        <begin position="601"/>
        <end position="615"/>
    </location>
</feature>
<evidence type="ECO:0000256" key="4">
    <source>
        <dbReference type="PROSITE-ProRule" id="PRU00125"/>
    </source>
</evidence>
<reference evidence="8" key="1">
    <citation type="submission" date="2017-01" db="EMBL/GenBank/DDBJ databases">
        <title>Comparative genomics of anhydrobiosis in the tardigrade Hypsibius dujardini.</title>
        <authorList>
            <person name="Yoshida Y."/>
            <person name="Koutsovoulos G."/>
            <person name="Laetsch D."/>
            <person name="Stevens L."/>
            <person name="Kumar S."/>
            <person name="Horikawa D."/>
            <person name="Ishino K."/>
            <person name="Komine S."/>
            <person name="Tomita M."/>
            <person name="Blaxter M."/>
            <person name="Arakawa K."/>
        </authorList>
    </citation>
    <scope>NUCLEOTIDE SEQUENCE [LARGE SCALE GENOMIC DNA]</scope>
    <source>
        <strain evidence="8">Z151</strain>
    </source>
</reference>
<dbReference type="SUPFAM" id="SSF57716">
    <property type="entry name" value="Glucocorticoid receptor-like (DNA-binding domain)"/>
    <property type="match status" value="3"/>
</dbReference>
<dbReference type="Proteomes" id="UP000192578">
    <property type="component" value="Unassembled WGS sequence"/>
</dbReference>
<feature type="domain" description="LIM zinc-binding" evidence="6">
    <location>
        <begin position="952"/>
        <end position="1020"/>
    </location>
</feature>
<keyword evidence="3 4" id="KW-0440">LIM domain</keyword>
<dbReference type="GO" id="GO:0046872">
    <property type="term" value="F:metal ion binding"/>
    <property type="evidence" value="ECO:0007669"/>
    <property type="project" value="UniProtKB-KW"/>
</dbReference>
<feature type="region of interest" description="Disordered" evidence="5">
    <location>
        <begin position="74"/>
        <end position="192"/>
    </location>
</feature>
<dbReference type="GO" id="GO:0001666">
    <property type="term" value="P:response to hypoxia"/>
    <property type="evidence" value="ECO:0007669"/>
    <property type="project" value="TreeGrafter"/>
</dbReference>
<sequence length="1039" mass="110785">MAGISMFREAILLTTRPRDDHELNYAIGPTTWCLQPQYSHHPSTSKHSKQQKPDGIMQKFDPLACFSTTTVGSAGRDSLGYSVSPPPPYDFARHGQHHHHPQTTLNSPTTTSSPQQQQQPPLTRRTSHHPLIHGSSGGPTIGPTVKPTVGPTVKPTVKPTVGPTVRPTVTSGEPTVGPIVTSGGTTVGPTVEKQPLQRGYIYHCSTGSSVNNSPGNGPFSPSSPSPNINSNDPGRNDPGSQNPSKAMKAHQRRISSGIAVYHHYHALDRQLAEDQDDDVVEGDDPAAAEELPPKFMIDPTSPSNNPTNVPTITTRYNIPNQYKTQHQLQRVNALRRHNNTQNNSFASSSSLALDTSVLHNHTLSPGAPVNSAFSSPRSSISTFASSSLSSPRSSISTLGASTTELRHLGCGSPYSACSPSPALLDYGPALLDYGYSPSGSGRGVCPCTHCLTVSPSQRLDGGPFGRMAVSPSQRLDGGPLGRMAVSPSQRLDGGPYGRMAVSRSGFFGGPSPADTVIVHESIYGGSLNSFTGSTQLSGSGTAARHHHHHQHANTGFLSASSGYNGSGVSCCSPAPTVGASSAGPFLQYQQHHQHRHHTTTPPLNRPQQRQTSAGSSVCGGACLQQQSYNGGAGCCGGVSRSSYRIPLSVVSAAATASATSLKALGGVGGVSPGGGVAGGAGGRDRATLSSSSTTARFERFSTTDGQLVTGAQFATPAFSQHCAPLGERFFSATGLTRNPMNRSRDISAPVFSQPCSEDLDEEPPPYKPPASRPKLPTTTAKNLNRSANVEKKIEQLTEELSNITTHSASLDGSNADFDDDDYYGQCYACSEQVLGEENACQAMGNLYHTSCFVCNICGRILRGKAFYHVKGQIMCEEDYLYSGFQSSADKCVACGHLIMDMILQALGKSYHPGCFRCCTCNKTLDGAPFTVDIEGKIFCIEDYQGRYAPTCASCKLPIAPVEGSDETVRVVSMEMNFHIDCYACEDCGTQLTDKPRERRCFPLPECQLLCYVCHMKRRDKEDRRLNSSVRSSMRGRQLV</sequence>
<comment type="caution">
    <text evidence="7">The sequence shown here is derived from an EMBL/GenBank/DDBJ whole genome shotgun (WGS) entry which is preliminary data.</text>
</comment>
<feature type="region of interest" description="Disordered" evidence="5">
    <location>
        <begin position="736"/>
        <end position="781"/>
    </location>
</feature>
<dbReference type="AlphaFoldDB" id="A0A1W0X223"/>
<name>A0A1W0X223_HYPEX</name>
<dbReference type="Gene3D" id="2.10.110.10">
    <property type="entry name" value="Cysteine Rich Protein"/>
    <property type="match status" value="3"/>
</dbReference>
<evidence type="ECO:0000256" key="1">
    <source>
        <dbReference type="ARBA" id="ARBA00022723"/>
    </source>
</evidence>
<dbReference type="GO" id="GO:0005634">
    <property type="term" value="C:nucleus"/>
    <property type="evidence" value="ECO:0007669"/>
    <property type="project" value="TreeGrafter"/>
</dbReference>
<dbReference type="PANTHER" id="PTHR24219:SF4">
    <property type="entry name" value="LIM DOMAIN-CONTAINING PROTEIN JUB"/>
    <property type="match status" value="1"/>
</dbReference>
<feature type="region of interest" description="Disordered" evidence="5">
    <location>
        <begin position="589"/>
        <end position="616"/>
    </location>
</feature>
<keyword evidence="2 4" id="KW-0862">Zinc</keyword>
<dbReference type="OrthoDB" id="25414at2759"/>
<dbReference type="SMART" id="SM00132">
    <property type="entry name" value="LIM"/>
    <property type="match status" value="3"/>
</dbReference>
<feature type="domain" description="LIM zinc-binding" evidence="6">
    <location>
        <begin position="889"/>
        <end position="949"/>
    </location>
</feature>
<evidence type="ECO:0000256" key="3">
    <source>
        <dbReference type="ARBA" id="ARBA00023038"/>
    </source>
</evidence>
<accession>A0A1W0X223</accession>
<feature type="compositionally biased region" description="Low complexity" evidence="5">
    <location>
        <begin position="205"/>
        <end position="233"/>
    </location>
</feature>
<dbReference type="FunFam" id="2.10.110.10:FF:000057">
    <property type="entry name" value="Zyxin"/>
    <property type="match status" value="1"/>
</dbReference>
<dbReference type="GO" id="GO:0035331">
    <property type="term" value="P:negative regulation of hippo signaling"/>
    <property type="evidence" value="ECO:0007669"/>
    <property type="project" value="TreeGrafter"/>
</dbReference>
<dbReference type="PANTHER" id="PTHR24219">
    <property type="entry name" value="LIM DOMAIN-CONTAINING PROTEIN JUB"/>
    <property type="match status" value="1"/>
</dbReference>
<evidence type="ECO:0000313" key="8">
    <source>
        <dbReference type="Proteomes" id="UP000192578"/>
    </source>
</evidence>